<dbReference type="SUPFAM" id="SSF57567">
    <property type="entry name" value="Serine protease inhibitors"/>
    <property type="match status" value="1"/>
</dbReference>
<feature type="signal peptide" evidence="5">
    <location>
        <begin position="1"/>
        <end position="24"/>
    </location>
</feature>
<dbReference type="OrthoDB" id="6236007at2759"/>
<gene>
    <name evidence="7" type="ORF">FF38_07678</name>
</gene>
<accession>A0A0L0CJY3</accession>
<dbReference type="InterPro" id="IPR036084">
    <property type="entry name" value="Ser_inhib-like_sf"/>
</dbReference>
<keyword evidence="3" id="KW-0722">Serine protease inhibitor</keyword>
<dbReference type="OMA" id="EPKCNEP"/>
<dbReference type="Pfam" id="PF01826">
    <property type="entry name" value="TIL"/>
    <property type="match status" value="1"/>
</dbReference>
<comment type="similarity">
    <text evidence="1">Belongs to the serine protease inhibitor-like (TIL domain-containing) family.</text>
</comment>
<dbReference type="STRING" id="7375.A0A0L0CJY3"/>
<keyword evidence="5" id="KW-0732">Signal</keyword>
<dbReference type="Gene3D" id="2.10.25.10">
    <property type="entry name" value="Laminin"/>
    <property type="match status" value="1"/>
</dbReference>
<dbReference type="Proteomes" id="UP000037069">
    <property type="component" value="Unassembled WGS sequence"/>
</dbReference>
<name>A0A0L0CJY3_LUCCU</name>
<comment type="caution">
    <text evidence="7">The sequence shown here is derived from an EMBL/GenBank/DDBJ whole genome shotgun (WGS) entry which is preliminary data.</text>
</comment>
<evidence type="ECO:0000256" key="4">
    <source>
        <dbReference type="ARBA" id="ARBA00023157"/>
    </source>
</evidence>
<dbReference type="CDD" id="cd19941">
    <property type="entry name" value="TIL"/>
    <property type="match status" value="1"/>
</dbReference>
<dbReference type="EMBL" id="JRES01000379">
    <property type="protein sequence ID" value="KNC31784.1"/>
    <property type="molecule type" value="Genomic_DNA"/>
</dbReference>
<feature type="domain" description="TIL" evidence="6">
    <location>
        <begin position="26"/>
        <end position="79"/>
    </location>
</feature>
<dbReference type="PANTHER" id="PTHR23259">
    <property type="entry name" value="RIDDLE"/>
    <property type="match status" value="1"/>
</dbReference>
<sequence length="79" mass="8740">MFKSQQIILLFTVIILSVTIQANAQCGKNQEYTDCGSSCPLKCNDNSLQICSLKCIVGCQCKPGYFLKNNNECVLPQEC</sequence>
<dbReference type="InterPro" id="IPR002919">
    <property type="entry name" value="TIL_dom"/>
</dbReference>
<proteinExistence type="inferred from homology"/>
<dbReference type="FunFam" id="2.10.25.10:FF:000055">
    <property type="entry name" value="alpha-tectorin isoform X1"/>
    <property type="match status" value="1"/>
</dbReference>
<evidence type="ECO:0000256" key="2">
    <source>
        <dbReference type="ARBA" id="ARBA00022690"/>
    </source>
</evidence>
<protein>
    <recommendedName>
        <fullName evidence="6">TIL domain-containing protein</fullName>
    </recommendedName>
</protein>
<dbReference type="InterPro" id="IPR051368">
    <property type="entry name" value="SerProtInhib-TIL_Domain"/>
</dbReference>
<reference evidence="7 8" key="1">
    <citation type="journal article" date="2015" name="Nat. Commun.">
        <title>Lucilia cuprina genome unlocks parasitic fly biology to underpin future interventions.</title>
        <authorList>
            <person name="Anstead C.A."/>
            <person name="Korhonen P.K."/>
            <person name="Young N.D."/>
            <person name="Hall R.S."/>
            <person name="Jex A.R."/>
            <person name="Murali S.C."/>
            <person name="Hughes D.S."/>
            <person name="Lee S.F."/>
            <person name="Perry T."/>
            <person name="Stroehlein A.J."/>
            <person name="Ansell B.R."/>
            <person name="Breugelmans B."/>
            <person name="Hofmann A."/>
            <person name="Qu J."/>
            <person name="Dugan S."/>
            <person name="Lee S.L."/>
            <person name="Chao H."/>
            <person name="Dinh H."/>
            <person name="Han Y."/>
            <person name="Doddapaneni H.V."/>
            <person name="Worley K.C."/>
            <person name="Muzny D.M."/>
            <person name="Ioannidis P."/>
            <person name="Waterhouse R.M."/>
            <person name="Zdobnov E.M."/>
            <person name="James P.J."/>
            <person name="Bagnall N.H."/>
            <person name="Kotze A.C."/>
            <person name="Gibbs R.A."/>
            <person name="Richards S."/>
            <person name="Batterham P."/>
            <person name="Gasser R.B."/>
        </authorList>
    </citation>
    <scope>NUCLEOTIDE SEQUENCE [LARGE SCALE GENOMIC DNA]</scope>
    <source>
        <strain evidence="7 8">LS</strain>
        <tissue evidence="7">Full body</tissue>
    </source>
</reference>
<evidence type="ECO:0000256" key="5">
    <source>
        <dbReference type="SAM" id="SignalP"/>
    </source>
</evidence>
<organism evidence="7 8">
    <name type="scientific">Lucilia cuprina</name>
    <name type="common">Green bottle fly</name>
    <name type="synonym">Australian sheep blowfly</name>
    <dbReference type="NCBI Taxonomy" id="7375"/>
    <lineage>
        <taxon>Eukaryota</taxon>
        <taxon>Metazoa</taxon>
        <taxon>Ecdysozoa</taxon>
        <taxon>Arthropoda</taxon>
        <taxon>Hexapoda</taxon>
        <taxon>Insecta</taxon>
        <taxon>Pterygota</taxon>
        <taxon>Neoptera</taxon>
        <taxon>Endopterygota</taxon>
        <taxon>Diptera</taxon>
        <taxon>Brachycera</taxon>
        <taxon>Muscomorpha</taxon>
        <taxon>Oestroidea</taxon>
        <taxon>Calliphoridae</taxon>
        <taxon>Luciliinae</taxon>
        <taxon>Lucilia</taxon>
    </lineage>
</organism>
<keyword evidence="4" id="KW-1015">Disulfide bond</keyword>
<dbReference type="AlphaFoldDB" id="A0A0L0CJY3"/>
<evidence type="ECO:0000313" key="8">
    <source>
        <dbReference type="Proteomes" id="UP000037069"/>
    </source>
</evidence>
<keyword evidence="2" id="KW-0646">Protease inhibitor</keyword>
<evidence type="ECO:0000313" key="7">
    <source>
        <dbReference type="EMBL" id="KNC31784.1"/>
    </source>
</evidence>
<dbReference type="GO" id="GO:0004867">
    <property type="term" value="F:serine-type endopeptidase inhibitor activity"/>
    <property type="evidence" value="ECO:0007669"/>
    <property type="project" value="UniProtKB-KW"/>
</dbReference>
<keyword evidence="8" id="KW-1185">Reference proteome</keyword>
<dbReference type="PANTHER" id="PTHR23259:SF70">
    <property type="entry name" value="ACCESSORY GLAND PROTEIN ACP62F-RELATED"/>
    <property type="match status" value="1"/>
</dbReference>
<feature type="chain" id="PRO_5005536518" description="TIL domain-containing protein" evidence="5">
    <location>
        <begin position="25"/>
        <end position="79"/>
    </location>
</feature>
<evidence type="ECO:0000256" key="3">
    <source>
        <dbReference type="ARBA" id="ARBA00022900"/>
    </source>
</evidence>
<evidence type="ECO:0000259" key="6">
    <source>
        <dbReference type="Pfam" id="PF01826"/>
    </source>
</evidence>
<evidence type="ECO:0000256" key="1">
    <source>
        <dbReference type="ARBA" id="ARBA00007611"/>
    </source>
</evidence>